<organism evidence="1 2">
    <name type="scientific">Ooceraea biroi</name>
    <name type="common">Clonal raider ant</name>
    <name type="synonym">Cerapachys biroi</name>
    <dbReference type="NCBI Taxonomy" id="2015173"/>
    <lineage>
        <taxon>Eukaryota</taxon>
        <taxon>Metazoa</taxon>
        <taxon>Ecdysozoa</taxon>
        <taxon>Arthropoda</taxon>
        <taxon>Hexapoda</taxon>
        <taxon>Insecta</taxon>
        <taxon>Pterygota</taxon>
        <taxon>Neoptera</taxon>
        <taxon>Endopterygota</taxon>
        <taxon>Hymenoptera</taxon>
        <taxon>Apocrita</taxon>
        <taxon>Aculeata</taxon>
        <taxon>Formicoidea</taxon>
        <taxon>Formicidae</taxon>
        <taxon>Dorylinae</taxon>
        <taxon>Ooceraea</taxon>
    </lineage>
</organism>
<proteinExistence type="predicted"/>
<name>A0A026VXU7_OOCBI</name>
<sequence length="81" mass="8886">WTDEIAGRIVITVRVQHTVRRVNVLRSQDRLPVEFPLFGGSGSGEFLLSEESEASDPDGSIPHWRNSIGSTFTSISSMLGV</sequence>
<keyword evidence="2" id="KW-1185">Reference proteome</keyword>
<dbReference type="AlphaFoldDB" id="A0A026VXU7"/>
<dbReference type="EMBL" id="KK107796">
    <property type="protein sequence ID" value="EZA47669.1"/>
    <property type="molecule type" value="Genomic_DNA"/>
</dbReference>
<evidence type="ECO:0000313" key="1">
    <source>
        <dbReference type="EMBL" id="EZA47669.1"/>
    </source>
</evidence>
<accession>A0A026VXU7</accession>
<dbReference type="Proteomes" id="UP000053097">
    <property type="component" value="Unassembled WGS sequence"/>
</dbReference>
<evidence type="ECO:0000313" key="2">
    <source>
        <dbReference type="Proteomes" id="UP000053097"/>
    </source>
</evidence>
<feature type="non-terminal residue" evidence="1">
    <location>
        <position position="81"/>
    </location>
</feature>
<protein>
    <submittedName>
        <fullName evidence="1">Uncharacterized protein</fullName>
    </submittedName>
</protein>
<feature type="non-terminal residue" evidence="1">
    <location>
        <position position="1"/>
    </location>
</feature>
<reference evidence="1 2" key="1">
    <citation type="journal article" date="2014" name="Curr. Biol.">
        <title>The genome of the clonal raider ant Cerapachys biroi.</title>
        <authorList>
            <person name="Oxley P.R."/>
            <person name="Ji L."/>
            <person name="Fetter-Pruneda I."/>
            <person name="McKenzie S.K."/>
            <person name="Li C."/>
            <person name="Hu H."/>
            <person name="Zhang G."/>
            <person name="Kronauer D.J."/>
        </authorList>
    </citation>
    <scope>NUCLEOTIDE SEQUENCE [LARGE SCALE GENOMIC DNA]</scope>
</reference>
<gene>
    <name evidence="1" type="ORF">X777_15417</name>
</gene>